<proteinExistence type="predicted"/>
<evidence type="ECO:0000313" key="6">
    <source>
        <dbReference type="Proteomes" id="UP001211907"/>
    </source>
</evidence>
<feature type="domain" description="RRM" evidence="4">
    <location>
        <begin position="386"/>
        <end position="465"/>
    </location>
</feature>
<gene>
    <name evidence="5" type="ORF">HK100_012404</name>
</gene>
<evidence type="ECO:0000313" key="5">
    <source>
        <dbReference type="EMBL" id="KAJ3121384.1"/>
    </source>
</evidence>
<evidence type="ECO:0000256" key="1">
    <source>
        <dbReference type="ARBA" id="ARBA00022884"/>
    </source>
</evidence>
<dbReference type="SMART" id="SM00360">
    <property type="entry name" value="RRM"/>
    <property type="match status" value="4"/>
</dbReference>
<dbReference type="GO" id="GO:0005634">
    <property type="term" value="C:nucleus"/>
    <property type="evidence" value="ECO:0007669"/>
    <property type="project" value="TreeGrafter"/>
</dbReference>
<accession>A0AAD5SZT6</accession>
<feature type="domain" description="RRM" evidence="4">
    <location>
        <begin position="283"/>
        <end position="361"/>
    </location>
</feature>
<dbReference type="GO" id="GO:0003729">
    <property type="term" value="F:mRNA binding"/>
    <property type="evidence" value="ECO:0007669"/>
    <property type="project" value="TreeGrafter"/>
</dbReference>
<dbReference type="InterPro" id="IPR050502">
    <property type="entry name" value="Euk_RNA-bind_prot"/>
</dbReference>
<dbReference type="Proteomes" id="UP001211907">
    <property type="component" value="Unassembled WGS sequence"/>
</dbReference>
<dbReference type="EMBL" id="JADGJH010000885">
    <property type="protein sequence ID" value="KAJ3121384.1"/>
    <property type="molecule type" value="Genomic_DNA"/>
</dbReference>
<comment type="caution">
    <text evidence="5">The sequence shown here is derived from an EMBL/GenBank/DDBJ whole genome shotgun (WGS) entry which is preliminary data.</text>
</comment>
<evidence type="ECO:0000256" key="2">
    <source>
        <dbReference type="PROSITE-ProRule" id="PRU00176"/>
    </source>
</evidence>
<dbReference type="PANTHER" id="PTHR48025">
    <property type="entry name" value="OS02G0815200 PROTEIN"/>
    <property type="match status" value="1"/>
</dbReference>
<dbReference type="InterPro" id="IPR000504">
    <property type="entry name" value="RRM_dom"/>
</dbReference>
<sequence>MAANANSAVTGTTGAGKQLFIGNLPFIVGWQDLKDLFREVGTVVRADVALAPNGKSRGFGTVLFSSSEDAANAIASYNNYEWHGRKIEVREDRASTGAPFVPAFRAQNNTSVAPLSLDGSVDASVNVPLPGTAIDVSTVNVRALYVGNLPYSVGWQDLKDLFRNAGNVVRSDIPSDYQGRSKGFGTVTMSTVEEARKAIGLYNGYEWNGRRIEVREDRTFAEGGPPRPNYRNNFQQQQSPRENQQQFEHEPIQQQHQQPLPAQIPGGATPQSLSEPVGSVAGRQLFVGNLPFSLQWQELKDIFRQDGGTVLRADIAIDNQGRSRGYGQVLMSTVDEAREAVTKLNGTEISGRVIEVREDKYANDGTGGNGASGFQGQLQSGFVQGTQVFVGNLPYSSRWQDLKDLFRPIGLNPIHADIMIENETGRSKGCGMVRFASREEADKAVANLNGTNVMGRNIIVRLDKFAT</sequence>
<dbReference type="AlphaFoldDB" id="A0AAD5SZT6"/>
<dbReference type="SUPFAM" id="SSF54928">
    <property type="entry name" value="RNA-binding domain, RBD"/>
    <property type="match status" value="4"/>
</dbReference>
<feature type="region of interest" description="Disordered" evidence="3">
    <location>
        <begin position="220"/>
        <end position="275"/>
    </location>
</feature>
<keyword evidence="1 2" id="KW-0694">RNA-binding</keyword>
<dbReference type="InterPro" id="IPR012677">
    <property type="entry name" value="Nucleotide-bd_a/b_plait_sf"/>
</dbReference>
<keyword evidence="6" id="KW-1185">Reference proteome</keyword>
<name>A0AAD5SZT6_9FUNG</name>
<dbReference type="Gene3D" id="3.30.70.330">
    <property type="match status" value="4"/>
</dbReference>
<evidence type="ECO:0000259" key="4">
    <source>
        <dbReference type="PROSITE" id="PS50102"/>
    </source>
</evidence>
<dbReference type="PANTHER" id="PTHR48025:SF26">
    <property type="entry name" value="HETEROGENEOUS NUCLEAR RIBONUCLEOPROTEIN M-RELATED"/>
    <property type="match status" value="1"/>
</dbReference>
<dbReference type="InterPro" id="IPR035979">
    <property type="entry name" value="RBD_domain_sf"/>
</dbReference>
<reference evidence="5" key="1">
    <citation type="submission" date="2020-05" db="EMBL/GenBank/DDBJ databases">
        <title>Phylogenomic resolution of chytrid fungi.</title>
        <authorList>
            <person name="Stajich J.E."/>
            <person name="Amses K."/>
            <person name="Simmons R."/>
            <person name="Seto K."/>
            <person name="Myers J."/>
            <person name="Bonds A."/>
            <person name="Quandt C.A."/>
            <person name="Barry K."/>
            <person name="Liu P."/>
            <person name="Grigoriev I."/>
            <person name="Longcore J.E."/>
            <person name="James T.Y."/>
        </authorList>
    </citation>
    <scope>NUCLEOTIDE SEQUENCE</scope>
    <source>
        <strain evidence="5">JEL0513</strain>
    </source>
</reference>
<feature type="compositionally biased region" description="Low complexity" evidence="3">
    <location>
        <begin position="235"/>
        <end position="265"/>
    </location>
</feature>
<feature type="domain" description="RRM" evidence="4">
    <location>
        <begin position="17"/>
        <end position="94"/>
    </location>
</feature>
<dbReference type="PROSITE" id="PS50102">
    <property type="entry name" value="RRM"/>
    <property type="match status" value="4"/>
</dbReference>
<organism evidence="5 6">
    <name type="scientific">Physocladia obscura</name>
    <dbReference type="NCBI Taxonomy" id="109957"/>
    <lineage>
        <taxon>Eukaryota</taxon>
        <taxon>Fungi</taxon>
        <taxon>Fungi incertae sedis</taxon>
        <taxon>Chytridiomycota</taxon>
        <taxon>Chytridiomycota incertae sedis</taxon>
        <taxon>Chytridiomycetes</taxon>
        <taxon>Chytridiales</taxon>
        <taxon>Chytriomycetaceae</taxon>
        <taxon>Physocladia</taxon>
    </lineage>
</organism>
<evidence type="ECO:0000256" key="3">
    <source>
        <dbReference type="SAM" id="MobiDB-lite"/>
    </source>
</evidence>
<feature type="domain" description="RRM" evidence="4">
    <location>
        <begin position="142"/>
        <end position="219"/>
    </location>
</feature>
<protein>
    <recommendedName>
        <fullName evidence="4">RRM domain-containing protein</fullName>
    </recommendedName>
</protein>
<dbReference type="Pfam" id="PF00076">
    <property type="entry name" value="RRM_1"/>
    <property type="match status" value="4"/>
</dbReference>
<dbReference type="FunFam" id="3.30.70.330:FF:000145">
    <property type="entry name" value="Putative RNP domain-containing protein"/>
    <property type="match status" value="2"/>
</dbReference>